<evidence type="ECO:0000259" key="10">
    <source>
        <dbReference type="Pfam" id="PF13240"/>
    </source>
</evidence>
<keyword evidence="4 8" id="KW-0812">Transmembrane</keyword>
<keyword evidence="3" id="KW-1003">Cell membrane</keyword>
<evidence type="ECO:0000256" key="5">
    <source>
        <dbReference type="ARBA" id="ARBA00022989"/>
    </source>
</evidence>
<name>A0A8J7K0V0_9NEIS</name>
<feature type="compositionally biased region" description="Low complexity" evidence="7">
    <location>
        <begin position="368"/>
        <end position="386"/>
    </location>
</feature>
<evidence type="ECO:0000256" key="6">
    <source>
        <dbReference type="ARBA" id="ARBA00023136"/>
    </source>
</evidence>
<dbReference type="GO" id="GO:0005886">
    <property type="term" value="C:plasma membrane"/>
    <property type="evidence" value="ECO:0007669"/>
    <property type="project" value="UniProtKB-SubCell"/>
</dbReference>
<evidence type="ECO:0000313" key="12">
    <source>
        <dbReference type="Proteomes" id="UP000604481"/>
    </source>
</evidence>
<dbReference type="GO" id="GO:0009289">
    <property type="term" value="C:pilus"/>
    <property type="evidence" value="ECO:0007669"/>
    <property type="project" value="InterPro"/>
</dbReference>
<dbReference type="InterPro" id="IPR010432">
    <property type="entry name" value="RDD"/>
</dbReference>
<comment type="similarity">
    <text evidence="2">Belongs to the N-Me-Phe pilin family.</text>
</comment>
<dbReference type="GO" id="GO:0007155">
    <property type="term" value="P:cell adhesion"/>
    <property type="evidence" value="ECO:0007669"/>
    <property type="project" value="InterPro"/>
</dbReference>
<feature type="transmembrane region" description="Helical" evidence="8">
    <location>
        <begin position="77"/>
        <end position="100"/>
    </location>
</feature>
<feature type="transmembrane region" description="Helical" evidence="8">
    <location>
        <begin position="106"/>
        <end position="127"/>
    </location>
</feature>
<dbReference type="RefSeq" id="WP_194114913.1">
    <property type="nucleotide sequence ID" value="NZ_JADFUA010000001.1"/>
</dbReference>
<organism evidence="11 12">
    <name type="scientific">Chitinilyticum piscinae</name>
    <dbReference type="NCBI Taxonomy" id="2866724"/>
    <lineage>
        <taxon>Bacteria</taxon>
        <taxon>Pseudomonadati</taxon>
        <taxon>Pseudomonadota</taxon>
        <taxon>Betaproteobacteria</taxon>
        <taxon>Neisseriales</taxon>
        <taxon>Chitinibacteraceae</taxon>
        <taxon>Chitinilyticum</taxon>
    </lineage>
</organism>
<evidence type="ECO:0000256" key="8">
    <source>
        <dbReference type="SAM" id="Phobius"/>
    </source>
</evidence>
<dbReference type="SUPFAM" id="SSF54523">
    <property type="entry name" value="Pili subunits"/>
    <property type="match status" value="1"/>
</dbReference>
<evidence type="ECO:0000259" key="9">
    <source>
        <dbReference type="Pfam" id="PF06271"/>
    </source>
</evidence>
<keyword evidence="6 8" id="KW-0472">Membrane</keyword>
<feature type="region of interest" description="Disordered" evidence="7">
    <location>
        <begin position="354"/>
        <end position="386"/>
    </location>
</feature>
<accession>A0A8J7K0V0</accession>
<dbReference type="Gene3D" id="3.30.700.10">
    <property type="entry name" value="Glycoprotein, Type 4 Pilin"/>
    <property type="match status" value="1"/>
</dbReference>
<feature type="transmembrane region" description="Helical" evidence="8">
    <location>
        <begin position="165"/>
        <end position="185"/>
    </location>
</feature>
<dbReference type="Pfam" id="PF00114">
    <property type="entry name" value="Pilin"/>
    <property type="match status" value="1"/>
</dbReference>
<proteinExistence type="inferred from homology"/>
<comment type="caution">
    <text evidence="11">The sequence shown here is derived from an EMBL/GenBank/DDBJ whole genome shotgun (WGS) entry which is preliminary data.</text>
</comment>
<dbReference type="InterPro" id="IPR051791">
    <property type="entry name" value="Pra-immunoreactive"/>
</dbReference>
<evidence type="ECO:0000256" key="7">
    <source>
        <dbReference type="SAM" id="MobiDB-lite"/>
    </source>
</evidence>
<comment type="subcellular location">
    <subcellularLocation>
        <location evidence="1">Cell membrane</location>
        <topology evidence="1">Multi-pass membrane protein</topology>
    </subcellularLocation>
</comment>
<dbReference type="Pfam" id="PF06271">
    <property type="entry name" value="RDD"/>
    <property type="match status" value="1"/>
</dbReference>
<feature type="transmembrane region" description="Helical" evidence="8">
    <location>
        <begin position="210"/>
        <end position="235"/>
    </location>
</feature>
<evidence type="ECO:0000256" key="3">
    <source>
        <dbReference type="ARBA" id="ARBA00022475"/>
    </source>
</evidence>
<dbReference type="Pfam" id="PF13240">
    <property type="entry name" value="Zn_Ribbon_1"/>
    <property type="match status" value="1"/>
</dbReference>
<dbReference type="EMBL" id="JADFUA010000001">
    <property type="protein sequence ID" value="MBE9608426.1"/>
    <property type="molecule type" value="Genomic_DNA"/>
</dbReference>
<feature type="domain" description="Zinc-ribbon" evidence="10">
    <location>
        <begin position="2"/>
        <end position="24"/>
    </location>
</feature>
<gene>
    <name evidence="11" type="ORF">INR99_03605</name>
</gene>
<keyword evidence="5 8" id="KW-1133">Transmembrane helix</keyword>
<dbReference type="AlphaFoldDB" id="A0A8J7K0V0"/>
<evidence type="ECO:0000313" key="11">
    <source>
        <dbReference type="EMBL" id="MBE9608426.1"/>
    </source>
</evidence>
<dbReference type="PANTHER" id="PTHR36115">
    <property type="entry name" value="PROLINE-RICH ANTIGEN HOMOLOG-RELATED"/>
    <property type="match status" value="1"/>
</dbReference>
<sequence>MFCPQCGQQNDNQARFCSRCGGKLPEASVAPGVNEHNPYGVSPATAIAQDLPPAQETEHFGYAGFWERFAAHFIDNLITTVVAMAISLVMGFAVGVAMGLGGAGEAASMVGGVLGFVIGLIVPWLYYAKLESGPQQATLGKRWLGLAVQRPDGESLSFARASGRYFGKLLSAALLLVGFLMQPFTQRKQALHDLMADAIVVRRREGSNGAVIAIAVVVIGFVLVAVVGILAAIAIPAYSEYRNKAVTHAALNEMRSAAQAIEAYYQQHQSVPQTLAEAGFVSAHGKDFQITVNPENGILEVIFTQRALQDKKLEYVPSQSDKGVVTWQCEASGYEDGKLPQGCISLAEADARRDAAAEKAAQEEEAAQRAAEAAQAAEEASAVAAE</sequence>
<keyword evidence="12" id="KW-1185">Reference proteome</keyword>
<reference evidence="11 12" key="1">
    <citation type="submission" date="2020-10" db="EMBL/GenBank/DDBJ databases">
        <title>The genome sequence of Chitinilyticum litopenaei 4Y14.</title>
        <authorList>
            <person name="Liu Y."/>
        </authorList>
    </citation>
    <scope>NUCLEOTIDE SEQUENCE [LARGE SCALE GENOMIC DNA]</scope>
    <source>
        <strain evidence="11 12">4Y14</strain>
    </source>
</reference>
<dbReference type="InterPro" id="IPR001082">
    <property type="entry name" value="Pilin"/>
</dbReference>
<evidence type="ECO:0000256" key="1">
    <source>
        <dbReference type="ARBA" id="ARBA00004651"/>
    </source>
</evidence>
<evidence type="ECO:0000256" key="4">
    <source>
        <dbReference type="ARBA" id="ARBA00022692"/>
    </source>
</evidence>
<feature type="domain" description="RDD" evidence="9">
    <location>
        <begin position="62"/>
        <end position="196"/>
    </location>
</feature>
<protein>
    <submittedName>
        <fullName evidence="11">RDD family protein</fullName>
    </submittedName>
</protein>
<dbReference type="Proteomes" id="UP000604481">
    <property type="component" value="Unassembled WGS sequence"/>
</dbReference>
<evidence type="ECO:0000256" key="2">
    <source>
        <dbReference type="ARBA" id="ARBA00005233"/>
    </source>
</evidence>
<dbReference type="InterPro" id="IPR026870">
    <property type="entry name" value="Zinc_ribbon_dom"/>
</dbReference>
<dbReference type="InterPro" id="IPR045584">
    <property type="entry name" value="Pilin-like"/>
</dbReference>